<feature type="region of interest" description="Disordered" evidence="1">
    <location>
        <begin position="63"/>
        <end position="121"/>
    </location>
</feature>
<name>A0ABZ2ZUN0_9MICC</name>
<evidence type="ECO:0000313" key="4">
    <source>
        <dbReference type="EMBL" id="WZP15136.1"/>
    </source>
</evidence>
<feature type="transmembrane region" description="Helical" evidence="2">
    <location>
        <begin position="34"/>
        <end position="55"/>
    </location>
</feature>
<dbReference type="Gene3D" id="3.30.70.2390">
    <property type="match status" value="1"/>
</dbReference>
<accession>A0ABZ2ZUN0</accession>
<feature type="compositionally biased region" description="Low complexity" evidence="1">
    <location>
        <begin position="65"/>
        <end position="86"/>
    </location>
</feature>
<dbReference type="Proteomes" id="UP001448858">
    <property type="component" value="Chromosome"/>
</dbReference>
<gene>
    <name evidence="4" type="ORF">AAE021_13230</name>
</gene>
<evidence type="ECO:0000259" key="3">
    <source>
        <dbReference type="Pfam" id="PF13399"/>
    </source>
</evidence>
<keyword evidence="2" id="KW-1133">Transmembrane helix</keyword>
<protein>
    <submittedName>
        <fullName evidence="4">LytR C-terminal domain-containing protein</fullName>
    </submittedName>
</protein>
<keyword evidence="2" id="KW-0812">Transmembrane</keyword>
<dbReference type="EMBL" id="CP151657">
    <property type="protein sequence ID" value="WZP15136.1"/>
    <property type="molecule type" value="Genomic_DNA"/>
</dbReference>
<keyword evidence="5" id="KW-1185">Reference proteome</keyword>
<dbReference type="RefSeq" id="WP_342022804.1">
    <property type="nucleotide sequence ID" value="NZ_CP151657.1"/>
</dbReference>
<keyword evidence="2" id="KW-0472">Membrane</keyword>
<reference evidence="4 5" key="1">
    <citation type="submission" date="2024-04" db="EMBL/GenBank/DDBJ databases">
        <title>Arthrobacter sp. from Plains bison fecal sample.</title>
        <authorList>
            <person name="Ruzzini A."/>
        </authorList>
    </citation>
    <scope>NUCLEOTIDE SEQUENCE [LARGE SCALE GENOMIC DNA]</scope>
    <source>
        <strain evidence="4 5">EINP1</strain>
    </source>
</reference>
<sequence length="207" mass="21391">MSKYPRDEFDKVPETSSRQGVHRERLIPSRSGSLGLIITVGVLALILGLAAFFVLPRLGIGQNGAAPAPASDSSLPAQTPAPQATEPEPETEPAEAAPSETPEPSETPAPEPTPEAVADRTQPVVVLNASGIGGLGANVSARIAGDGWSTAQVANWGGTPLQTSVIFYNGPEQLANAQELSRILGIPTLSESPEFNLVTVVPGPGFQ</sequence>
<dbReference type="Pfam" id="PF13399">
    <property type="entry name" value="LytR_C"/>
    <property type="match status" value="1"/>
</dbReference>
<feature type="region of interest" description="Disordered" evidence="1">
    <location>
        <begin position="1"/>
        <end position="24"/>
    </location>
</feature>
<feature type="compositionally biased region" description="Low complexity" evidence="1">
    <location>
        <begin position="94"/>
        <end position="104"/>
    </location>
</feature>
<dbReference type="InterPro" id="IPR027381">
    <property type="entry name" value="LytR/CpsA/Psr_C"/>
</dbReference>
<feature type="compositionally biased region" description="Basic and acidic residues" evidence="1">
    <location>
        <begin position="1"/>
        <end position="13"/>
    </location>
</feature>
<feature type="domain" description="LytR/CpsA/Psr regulator C-terminal" evidence="3">
    <location>
        <begin position="123"/>
        <end position="206"/>
    </location>
</feature>
<evidence type="ECO:0000313" key="5">
    <source>
        <dbReference type="Proteomes" id="UP001448858"/>
    </source>
</evidence>
<organism evidence="4 5">
    <name type="scientific">Arthrobacter citreus</name>
    <dbReference type="NCBI Taxonomy" id="1670"/>
    <lineage>
        <taxon>Bacteria</taxon>
        <taxon>Bacillati</taxon>
        <taxon>Actinomycetota</taxon>
        <taxon>Actinomycetes</taxon>
        <taxon>Micrococcales</taxon>
        <taxon>Micrococcaceae</taxon>
        <taxon>Arthrobacter</taxon>
    </lineage>
</organism>
<evidence type="ECO:0000256" key="1">
    <source>
        <dbReference type="SAM" id="MobiDB-lite"/>
    </source>
</evidence>
<evidence type="ECO:0000256" key="2">
    <source>
        <dbReference type="SAM" id="Phobius"/>
    </source>
</evidence>
<proteinExistence type="predicted"/>